<accession>A0ABW5BJP6</accession>
<comment type="caution">
    <text evidence="2">The sequence shown here is derived from an EMBL/GenBank/DDBJ whole genome shotgun (WGS) entry which is preliminary data.</text>
</comment>
<sequence length="61" mass="6951">MFGRVSRDNAALVPFLTLRIEFARFCDWLTKRTQATEIDLQESDLSNSAPKTSKKNSSDQD</sequence>
<dbReference type="RefSeq" id="WP_380250548.1">
    <property type="nucleotide sequence ID" value="NZ_JBHUII010000004.1"/>
</dbReference>
<reference evidence="3" key="1">
    <citation type="journal article" date="2019" name="Int. J. Syst. Evol. Microbiol.">
        <title>The Global Catalogue of Microorganisms (GCM) 10K type strain sequencing project: providing services to taxonomists for standard genome sequencing and annotation.</title>
        <authorList>
            <consortium name="The Broad Institute Genomics Platform"/>
            <consortium name="The Broad Institute Genome Sequencing Center for Infectious Disease"/>
            <person name="Wu L."/>
            <person name="Ma J."/>
        </authorList>
    </citation>
    <scope>NUCLEOTIDE SEQUENCE [LARGE SCALE GENOMIC DNA]</scope>
    <source>
        <strain evidence="3">CGMCC 4.7192</strain>
    </source>
</reference>
<gene>
    <name evidence="2" type="ORF">ACFSKO_08720</name>
</gene>
<evidence type="ECO:0000313" key="2">
    <source>
        <dbReference type="EMBL" id="MFD2205691.1"/>
    </source>
</evidence>
<feature type="region of interest" description="Disordered" evidence="1">
    <location>
        <begin position="39"/>
        <end position="61"/>
    </location>
</feature>
<evidence type="ECO:0000256" key="1">
    <source>
        <dbReference type="SAM" id="MobiDB-lite"/>
    </source>
</evidence>
<dbReference type="EMBL" id="JBHUII010000004">
    <property type="protein sequence ID" value="MFD2205691.1"/>
    <property type="molecule type" value="Genomic_DNA"/>
</dbReference>
<name>A0ABW5BJP6_9PROT</name>
<keyword evidence="3" id="KW-1185">Reference proteome</keyword>
<organism evidence="2 3">
    <name type="scientific">Kiloniella antarctica</name>
    <dbReference type="NCBI Taxonomy" id="1550907"/>
    <lineage>
        <taxon>Bacteria</taxon>
        <taxon>Pseudomonadati</taxon>
        <taxon>Pseudomonadota</taxon>
        <taxon>Alphaproteobacteria</taxon>
        <taxon>Rhodospirillales</taxon>
        <taxon>Kiloniellaceae</taxon>
        <taxon>Kiloniella</taxon>
    </lineage>
</organism>
<protein>
    <submittedName>
        <fullName evidence="2">Uncharacterized protein</fullName>
    </submittedName>
</protein>
<evidence type="ECO:0000313" key="3">
    <source>
        <dbReference type="Proteomes" id="UP001597294"/>
    </source>
</evidence>
<proteinExistence type="predicted"/>
<dbReference type="Proteomes" id="UP001597294">
    <property type="component" value="Unassembled WGS sequence"/>
</dbReference>